<name>A0A0F6W5B5_9BACT</name>
<feature type="transmembrane region" description="Helical" evidence="2">
    <location>
        <begin position="71"/>
        <end position="90"/>
    </location>
</feature>
<organism evidence="3 4">
    <name type="scientific">Sandaracinus amylolyticus</name>
    <dbReference type="NCBI Taxonomy" id="927083"/>
    <lineage>
        <taxon>Bacteria</taxon>
        <taxon>Pseudomonadati</taxon>
        <taxon>Myxococcota</taxon>
        <taxon>Polyangia</taxon>
        <taxon>Polyangiales</taxon>
        <taxon>Sandaracinaceae</taxon>
        <taxon>Sandaracinus</taxon>
    </lineage>
</organism>
<evidence type="ECO:0000256" key="1">
    <source>
        <dbReference type="SAM" id="MobiDB-lite"/>
    </source>
</evidence>
<feature type="transmembrane region" description="Helical" evidence="2">
    <location>
        <begin position="31"/>
        <end position="51"/>
    </location>
</feature>
<dbReference type="EMBL" id="CP011125">
    <property type="protein sequence ID" value="AKF07805.1"/>
    <property type="molecule type" value="Genomic_DNA"/>
</dbReference>
<sequence length="160" mass="17385">MTVQPAPQPGVTAYGAPQPQPREVRHSRMRWGMIVPGIILTVVGWVANWITAIPGAIEMDLDDVNPDAGRYFGWQWVPWIGPFVGAGYWAGTSYDGYFGVHLLWGIMQTSGLLLCILGTVLTEEEVTYEYALGDAPDAPRLAVTPFASESSGGLSARLTF</sequence>
<dbReference type="AlphaFoldDB" id="A0A0F6W5B5"/>
<evidence type="ECO:0000313" key="4">
    <source>
        <dbReference type="Proteomes" id="UP000034883"/>
    </source>
</evidence>
<evidence type="ECO:0000313" key="3">
    <source>
        <dbReference type="EMBL" id="AKF07805.1"/>
    </source>
</evidence>
<keyword evidence="4" id="KW-1185">Reference proteome</keyword>
<feature type="region of interest" description="Disordered" evidence="1">
    <location>
        <begin position="1"/>
        <end position="21"/>
    </location>
</feature>
<reference evidence="3 4" key="1">
    <citation type="submission" date="2015-03" db="EMBL/GenBank/DDBJ databases">
        <title>Genome assembly of Sandaracinus amylolyticus DSM 53668.</title>
        <authorList>
            <person name="Sharma G."/>
            <person name="Subramanian S."/>
        </authorList>
    </citation>
    <scope>NUCLEOTIDE SEQUENCE [LARGE SCALE GENOMIC DNA]</scope>
    <source>
        <strain evidence="3 4">DSM 53668</strain>
    </source>
</reference>
<dbReference type="Proteomes" id="UP000034883">
    <property type="component" value="Chromosome"/>
</dbReference>
<dbReference type="KEGG" id="samy:DB32_004954"/>
<evidence type="ECO:0000256" key="2">
    <source>
        <dbReference type="SAM" id="Phobius"/>
    </source>
</evidence>
<accession>A0A0F6W5B5</accession>
<proteinExistence type="predicted"/>
<protein>
    <submittedName>
        <fullName evidence="3">Uncharacterized protein</fullName>
    </submittedName>
</protein>
<keyword evidence="2" id="KW-1133">Transmembrane helix</keyword>
<keyword evidence="2" id="KW-0472">Membrane</keyword>
<feature type="transmembrane region" description="Helical" evidence="2">
    <location>
        <begin position="102"/>
        <end position="121"/>
    </location>
</feature>
<gene>
    <name evidence="3" type="ORF">DB32_004954</name>
</gene>
<keyword evidence="2" id="KW-0812">Transmembrane</keyword>